<proteinExistence type="predicted"/>
<dbReference type="OrthoDB" id="64893at2759"/>
<evidence type="ECO:0000259" key="2">
    <source>
        <dbReference type="Pfam" id="PF03067"/>
    </source>
</evidence>
<feature type="domain" description="Chitin-binding type-4" evidence="2">
    <location>
        <begin position="32"/>
        <end position="205"/>
    </location>
</feature>
<dbReference type="AlphaFoldDB" id="A0A9W2ZD98"/>
<sequence>MHMVNTRECLGLGKYFSILWLYLLSGVNCGTRMLEPPSRASLWRYGYNTPTNLYDDKTNCGGYDVHYNVNNGTCGVCGDPTNEAKPRDHEAGGQFSPSPTPVRVYKKGGYITVVMETTGTLFGRFEFRICPIIDNMETPEQSCFDKNLLTILESEQGTGYIVGSKQGIHTLNIQLPISLTCPHCILQWRHVTGFMTSQDTCYKCSNGEQRCHVCLGCGKQVWYTGCTDVAIYDYPLESAPSVATTKAPSSECPPCASIDSQNYEINSLKPYNFHLYTRNDPSTTPPPTSSWTPSPAPSPTTRRLFKGVFRPVLTSSKPASTTSIQQNTSSIKPTSEIDAGKTQVLKSTTATPMTTSPIQHCCALSTSPIPLSKPTITLPKPTTSPMPDKPKESILCYVTNRKRHPTLNIDLWCSQRCPSLGRSVCLFKLCAPISCKTLRDKSTATTLRTTTKTTTTPTTTTTTTTTTSTTTTKTTTTTVKPQITPNTNIFQINPYGGSIYMQRDTSYNWNSMNLLPFILGGFEF</sequence>
<keyword evidence="3" id="KW-1185">Reference proteome</keyword>
<dbReference type="InterPro" id="IPR004302">
    <property type="entry name" value="Cellulose/chitin-bd_N"/>
</dbReference>
<accession>A0A9W2ZD98</accession>
<evidence type="ECO:0000313" key="4">
    <source>
        <dbReference type="RefSeq" id="XP_055873028.1"/>
    </source>
</evidence>
<dbReference type="Pfam" id="PF03067">
    <property type="entry name" value="LPMO_10"/>
    <property type="match status" value="1"/>
</dbReference>
<reference evidence="4 5" key="1">
    <citation type="submission" date="2025-04" db="UniProtKB">
        <authorList>
            <consortium name="RefSeq"/>
        </authorList>
    </citation>
    <scope>IDENTIFICATION</scope>
</reference>
<feature type="compositionally biased region" description="Low complexity" evidence="1">
    <location>
        <begin position="320"/>
        <end position="331"/>
    </location>
</feature>
<dbReference type="GeneID" id="106051304"/>
<feature type="region of interest" description="Disordered" evidence="1">
    <location>
        <begin position="316"/>
        <end position="340"/>
    </location>
</feature>
<evidence type="ECO:0000256" key="1">
    <source>
        <dbReference type="SAM" id="MobiDB-lite"/>
    </source>
</evidence>
<protein>
    <submittedName>
        <fullName evidence="4 5">Uncharacterized protein LOC106051304 isoform X1</fullName>
    </submittedName>
</protein>
<evidence type="ECO:0000313" key="5">
    <source>
        <dbReference type="RefSeq" id="XP_055873029.1"/>
    </source>
</evidence>
<evidence type="ECO:0000313" key="3">
    <source>
        <dbReference type="Proteomes" id="UP001165740"/>
    </source>
</evidence>
<feature type="region of interest" description="Disordered" evidence="1">
    <location>
        <begin position="277"/>
        <end position="302"/>
    </location>
</feature>
<name>A0A9W2ZD98_BIOGL</name>
<feature type="compositionally biased region" description="Pro residues" evidence="1">
    <location>
        <begin position="283"/>
        <end position="298"/>
    </location>
</feature>
<organism evidence="3 5">
    <name type="scientific">Biomphalaria glabrata</name>
    <name type="common">Bloodfluke planorb</name>
    <name type="synonym">Freshwater snail</name>
    <dbReference type="NCBI Taxonomy" id="6526"/>
    <lineage>
        <taxon>Eukaryota</taxon>
        <taxon>Metazoa</taxon>
        <taxon>Spiralia</taxon>
        <taxon>Lophotrochozoa</taxon>
        <taxon>Mollusca</taxon>
        <taxon>Gastropoda</taxon>
        <taxon>Heterobranchia</taxon>
        <taxon>Euthyneura</taxon>
        <taxon>Panpulmonata</taxon>
        <taxon>Hygrophila</taxon>
        <taxon>Lymnaeoidea</taxon>
        <taxon>Planorbidae</taxon>
        <taxon>Biomphalaria</taxon>
    </lineage>
</organism>
<dbReference type="Proteomes" id="UP001165740">
    <property type="component" value="Chromosome 18"/>
</dbReference>
<gene>
    <name evidence="4 5" type="primary">LOC106051304</name>
</gene>
<feature type="region of interest" description="Disordered" evidence="1">
    <location>
        <begin position="450"/>
        <end position="472"/>
    </location>
</feature>
<dbReference type="RefSeq" id="XP_055873029.1">
    <property type="nucleotide sequence ID" value="XM_056017054.1"/>
</dbReference>
<dbReference type="RefSeq" id="XP_055873028.1">
    <property type="nucleotide sequence ID" value="XM_056017053.1"/>
</dbReference>